<name>A0A7I9UZM6_9ACTN</name>
<evidence type="ECO:0000313" key="3">
    <source>
        <dbReference type="EMBL" id="GED98329.1"/>
    </source>
</evidence>
<dbReference type="InterPro" id="IPR003611">
    <property type="entry name" value="NUMOD3"/>
</dbReference>
<dbReference type="EMBL" id="BJOU01000002">
    <property type="protein sequence ID" value="GED98329.1"/>
    <property type="molecule type" value="Genomic_DNA"/>
</dbReference>
<feature type="domain" description="Nuclease associated modular" evidence="2">
    <location>
        <begin position="177"/>
        <end position="193"/>
    </location>
</feature>
<reference evidence="4" key="1">
    <citation type="submission" date="2019-06" db="EMBL/GenBank/DDBJ databases">
        <title>Gordonia isolated from sludge of a wastewater treatment plant.</title>
        <authorList>
            <person name="Tamura T."/>
            <person name="Aoyama K."/>
            <person name="Kang Y."/>
            <person name="Saito S."/>
            <person name="Akiyama N."/>
            <person name="Yazawa K."/>
            <person name="Gonoi T."/>
            <person name="Mikami Y."/>
        </authorList>
    </citation>
    <scope>NUCLEOTIDE SEQUENCE [LARGE SCALE GENOMIC DNA]</scope>
    <source>
        <strain evidence="4">NBRC 107697</strain>
    </source>
</reference>
<dbReference type="Proteomes" id="UP000444980">
    <property type="component" value="Unassembled WGS sequence"/>
</dbReference>
<organism evidence="3 4">
    <name type="scientific">Gordonia crocea</name>
    <dbReference type="NCBI Taxonomy" id="589162"/>
    <lineage>
        <taxon>Bacteria</taxon>
        <taxon>Bacillati</taxon>
        <taxon>Actinomycetota</taxon>
        <taxon>Actinomycetes</taxon>
        <taxon>Mycobacteriales</taxon>
        <taxon>Gordoniaceae</taxon>
        <taxon>Gordonia</taxon>
    </lineage>
</organism>
<evidence type="ECO:0000313" key="4">
    <source>
        <dbReference type="Proteomes" id="UP000444980"/>
    </source>
</evidence>
<proteinExistence type="predicted"/>
<dbReference type="SUPFAM" id="SSF64496">
    <property type="entry name" value="DNA-binding domain of intron-encoded endonucleases"/>
    <property type="match status" value="1"/>
</dbReference>
<feature type="compositionally biased region" description="Basic and acidic residues" evidence="1">
    <location>
        <begin position="143"/>
        <end position="157"/>
    </location>
</feature>
<evidence type="ECO:0000256" key="1">
    <source>
        <dbReference type="SAM" id="MobiDB-lite"/>
    </source>
</evidence>
<gene>
    <name evidence="3" type="ORF">nbrc107697_23680</name>
</gene>
<keyword evidence="4" id="KW-1185">Reference proteome</keyword>
<feature type="domain" description="Nuclease associated modular" evidence="2">
    <location>
        <begin position="139"/>
        <end position="155"/>
    </location>
</feature>
<feature type="compositionally biased region" description="Basic residues" evidence="1">
    <location>
        <begin position="227"/>
        <end position="239"/>
    </location>
</feature>
<dbReference type="AlphaFoldDB" id="A0A7I9UZM6"/>
<feature type="domain" description="Nuclease associated modular" evidence="2">
    <location>
        <begin position="201"/>
        <end position="217"/>
    </location>
</feature>
<dbReference type="GO" id="GO:0003677">
    <property type="term" value="F:DNA binding"/>
    <property type="evidence" value="ECO:0007669"/>
    <property type="project" value="InterPro"/>
</dbReference>
<dbReference type="Pfam" id="PF07460">
    <property type="entry name" value="NUMOD3"/>
    <property type="match status" value="2"/>
</dbReference>
<feature type="compositionally biased region" description="Basic and acidic residues" evidence="1">
    <location>
        <begin position="181"/>
        <end position="197"/>
    </location>
</feature>
<dbReference type="CDD" id="cd10443">
    <property type="entry name" value="GIY-YIG_HE_Tlr8p_PBC-V_like"/>
    <property type="match status" value="1"/>
</dbReference>
<protein>
    <recommendedName>
        <fullName evidence="2">Nuclease associated modular domain-containing protein</fullName>
    </recommendedName>
</protein>
<dbReference type="SMART" id="SM00496">
    <property type="entry name" value="IENR2"/>
    <property type="match status" value="3"/>
</dbReference>
<evidence type="ECO:0000259" key="2">
    <source>
        <dbReference type="SMART" id="SM00496"/>
    </source>
</evidence>
<sequence length="239" mass="26730">MAASREDKGGVVYGIRLRDSCDYRYVGQTSLSAPVRLRKHFQVAASGRKTPFYDWLRKQDRSDVIVDVLDCCGTRDDLGETETAWIAYLRFEGQPLLNLSGGGLGPSGIEWTAEMREAARVRSTGRPGIHRYGPEAPFYGHSHTPEQRAKWVDERKGTNSGAANPNFGKFGAEHPSYGHTVSDETRAKLSEQKRGERNPNYGKKASAETRAKMSAVRKGRPMPSSRRSAHTRHHTNKVW</sequence>
<comment type="caution">
    <text evidence="3">The sequence shown here is derived from an EMBL/GenBank/DDBJ whole genome shotgun (WGS) entry which is preliminary data.</text>
</comment>
<feature type="region of interest" description="Disordered" evidence="1">
    <location>
        <begin position="124"/>
        <end position="239"/>
    </location>
</feature>
<accession>A0A7I9UZM6</accession>